<sequence length="122" mass="14338">MSTPEKVPEIHIAKRNLGEVFRPEGSPEPARCRNRGKAREVSEGAMRSDIRVTFFLTSPYRTIAQWLIDKESVCNAEDVEHEFDPWDWKRESEMFLSLTLPVLLFEIFSFLKSEYQIKLFKI</sequence>
<reference evidence="1" key="1">
    <citation type="submission" date="2022-03" db="EMBL/GenBank/DDBJ databases">
        <title>Genomic analyses of argali, domestic sheep and their hybrids provide insights into chromosomal evolution, heterosis and genetic basis of agronomic traits.</title>
        <authorList>
            <person name="Li M."/>
        </authorList>
    </citation>
    <scope>NUCLEOTIDE SEQUENCE</scope>
    <source>
        <strain evidence="1">CAU-MHL-2022a</strain>
        <tissue evidence="1">Skin</tissue>
    </source>
</reference>
<dbReference type="Proteomes" id="UP001214576">
    <property type="component" value="Unassembled WGS sequence"/>
</dbReference>
<proteinExistence type="predicted"/>
<evidence type="ECO:0000313" key="2">
    <source>
        <dbReference type="Proteomes" id="UP001214576"/>
    </source>
</evidence>
<gene>
    <name evidence="1" type="ORF">MG293_001734</name>
</gene>
<comment type="caution">
    <text evidence="1">The sequence shown here is derived from an EMBL/GenBank/DDBJ whole genome shotgun (WGS) entry which is preliminary data.</text>
</comment>
<name>A0AAD4UQJ7_OVIAM</name>
<evidence type="ECO:0000313" key="1">
    <source>
        <dbReference type="EMBL" id="KAI4549404.1"/>
    </source>
</evidence>
<dbReference type="AlphaFoldDB" id="A0AAD4UQJ7"/>
<accession>A0AAD4UQJ7</accession>
<dbReference type="EMBL" id="JAKZEL010000001">
    <property type="protein sequence ID" value="KAI4549404.1"/>
    <property type="molecule type" value="Genomic_DNA"/>
</dbReference>
<protein>
    <submittedName>
        <fullName evidence="1">Uncharacterized protein</fullName>
    </submittedName>
</protein>
<keyword evidence="2" id="KW-1185">Reference proteome</keyword>
<organism evidence="1 2">
    <name type="scientific">Ovis ammon polii</name>
    <dbReference type="NCBI Taxonomy" id="230172"/>
    <lineage>
        <taxon>Eukaryota</taxon>
        <taxon>Metazoa</taxon>
        <taxon>Chordata</taxon>
        <taxon>Craniata</taxon>
        <taxon>Vertebrata</taxon>
        <taxon>Euteleostomi</taxon>
        <taxon>Mammalia</taxon>
        <taxon>Eutheria</taxon>
        <taxon>Laurasiatheria</taxon>
        <taxon>Artiodactyla</taxon>
        <taxon>Ruminantia</taxon>
        <taxon>Pecora</taxon>
        <taxon>Bovidae</taxon>
        <taxon>Caprinae</taxon>
        <taxon>Ovis</taxon>
    </lineage>
</organism>